<dbReference type="InterPro" id="IPR020616">
    <property type="entry name" value="Thiolase_N"/>
</dbReference>
<reference evidence="5 8" key="2">
    <citation type="submission" date="2015-02" db="EMBL/GenBank/DDBJ databases">
        <title>Physiological reanalysis, assessment of diazotrophy, and genome sequences of multiple isolates of Streptomyces thermoautotrophicus.</title>
        <authorList>
            <person name="MacKellar D.C."/>
            <person name="Lieber L."/>
            <person name="Norman J."/>
            <person name="Bolger A."/>
            <person name="Tobin C."/>
            <person name="Murray J.W."/>
            <person name="Prell J."/>
        </authorList>
    </citation>
    <scope>NUCLEOTIDE SEQUENCE [LARGE SCALE GENOMIC DNA]</scope>
    <source>
        <strain evidence="5 8">UBT1</strain>
    </source>
</reference>
<dbReference type="PIRSF" id="PIRSF000429">
    <property type="entry name" value="Ac-CoA_Ac_transf"/>
    <property type="match status" value="1"/>
</dbReference>
<sequence>MVEPGRPEITLAGWGHSRFGKLTDQSLEQLIISVTRQALESAQITAQDVDEIVLGHYNAGLVPLAFPSSLVLQADDDLRFVPATRVENACATGSAAVHQAVRSLLAGTARTVLVVGVEKMTDAPASVGRALLGADYDLAGQESGVGFAGLFAEIAKAYFERYGDVSDAMAKIAAKNHRNGMDNPYAHLRRDLGYEFCATVSADNPLVAAPLRRTDCSPVSDGAAALVLTTATAVDAARPRVRLRGIGQANDFLPTSRRDPVAFAGARAAWSRALSSAGVGVDDLDLVELHDCFTIAELLLYEVIGLTEQGKGAQAIEEGWVYRDGKLPVNPSGGLKAKGHPIGATGVSQHVLAAMQLSGTAGDMQIPGAGLAGVFNMGGVGVANYASVLERVD</sequence>
<evidence type="ECO:0000313" key="8">
    <source>
        <dbReference type="Proteomes" id="UP000070659"/>
    </source>
</evidence>
<dbReference type="STRING" id="1469144.LI90_2071"/>
<evidence type="ECO:0000313" key="4">
    <source>
        <dbReference type="EMBL" id="KWX04717.1"/>
    </source>
</evidence>
<dbReference type="InterPro" id="IPR002155">
    <property type="entry name" value="Thiolase"/>
</dbReference>
<dbReference type="EMBL" id="JYIK01001120">
    <property type="protein sequence ID" value="KWX05205.1"/>
    <property type="molecule type" value="Genomic_DNA"/>
</dbReference>
<feature type="domain" description="Thiolase C-terminal" evidence="2">
    <location>
        <begin position="255"/>
        <end position="391"/>
    </location>
</feature>
<dbReference type="Pfam" id="PF00108">
    <property type="entry name" value="Thiolase_N"/>
    <property type="match status" value="1"/>
</dbReference>
<dbReference type="AlphaFoldDB" id="A0A132N4Z3"/>
<feature type="domain" description="Thiolase N-terminal" evidence="1">
    <location>
        <begin position="20"/>
        <end position="230"/>
    </location>
</feature>
<evidence type="ECO:0000313" key="6">
    <source>
        <dbReference type="Proteomes" id="UP000070188"/>
    </source>
</evidence>
<reference evidence="7" key="1">
    <citation type="submission" date="2015-02" db="EMBL/GenBank/DDBJ databases">
        <title>Physiological reanalysis, assessment of diazotrophy, and genome sequences of multiple isolates of Streptomyces thermoautotrophicus.</title>
        <authorList>
            <person name="MacKellar D.C."/>
            <person name="Lieber L."/>
            <person name="Norman J."/>
            <person name="Bolger A."/>
            <person name="Tobin C."/>
            <person name="Murray J.W."/>
            <person name="Friesen M."/>
            <person name="Prell J."/>
        </authorList>
    </citation>
    <scope>NUCLEOTIDE SEQUENCE [LARGE SCALE GENOMIC DNA]</scope>
    <source>
        <strain evidence="7">UBT1</strain>
    </source>
</reference>
<dbReference type="SUPFAM" id="SSF53901">
    <property type="entry name" value="Thiolase-like"/>
    <property type="match status" value="1"/>
</dbReference>
<proteinExistence type="predicted"/>
<gene>
    <name evidence="3" type="ORF">LI90_2071</name>
    <name evidence="4" type="ORF">TH66_05805</name>
    <name evidence="5" type="ORF">TR74_23890</name>
</gene>
<evidence type="ECO:0000313" key="7">
    <source>
        <dbReference type="Proteomes" id="UP000070598"/>
    </source>
</evidence>
<keyword evidence="6" id="KW-1185">Reference proteome</keyword>
<dbReference type="Proteomes" id="UP000070188">
    <property type="component" value="Unassembled WGS sequence"/>
</dbReference>
<dbReference type="Proteomes" id="UP000070659">
    <property type="component" value="Unassembled WGS sequence"/>
</dbReference>
<dbReference type="Pfam" id="PF22691">
    <property type="entry name" value="Thiolase_C_1"/>
    <property type="match status" value="1"/>
</dbReference>
<evidence type="ECO:0000313" key="5">
    <source>
        <dbReference type="EMBL" id="KWX05205.1"/>
    </source>
</evidence>
<reference evidence="6" key="4">
    <citation type="submission" date="2015-04" db="EMBL/GenBank/DDBJ databases">
        <title>Physiological reanalysis, assessment of diazotrophy, and genome sequences of multiple isolates of Streptomyces thermoautotrophicus.</title>
        <authorList>
            <person name="MacKellar D.C."/>
            <person name="Lieber L."/>
            <person name="Norman J."/>
            <person name="Bolger A."/>
            <person name="Tobin C."/>
            <person name="Murray J.W."/>
            <person name="Chang R."/>
            <person name="Ford T."/>
            <person name="Nguyen P.Q."/>
            <person name="Woodward J."/>
            <person name="Permingeat H."/>
            <person name="Joshi N.S."/>
            <person name="Silver P.A."/>
            <person name="Usadel B."/>
            <person name="Rutherford A.W."/>
            <person name="Friesen M."/>
            <person name="Prell J."/>
        </authorList>
    </citation>
    <scope>NUCLEOTIDE SEQUENCE [LARGE SCALE GENOMIC DNA]</scope>
    <source>
        <strain evidence="6">H1</strain>
    </source>
</reference>
<dbReference type="EMBL" id="JYIJ01000014">
    <property type="protein sequence ID" value="KWX04717.1"/>
    <property type="molecule type" value="Genomic_DNA"/>
</dbReference>
<dbReference type="InterPro" id="IPR055140">
    <property type="entry name" value="Thiolase_C_2"/>
</dbReference>
<name>A0A132N4Z3_9ACTN</name>
<dbReference type="CDD" id="cd00829">
    <property type="entry name" value="SCP-x_thiolase"/>
    <property type="match status" value="1"/>
</dbReference>
<dbReference type="EMBL" id="LAXD01000001">
    <property type="protein sequence ID" value="KWX01043.1"/>
    <property type="molecule type" value="Genomic_DNA"/>
</dbReference>
<dbReference type="RefSeq" id="WP_232784576.1">
    <property type="nucleotide sequence ID" value="NZ_JYIK01001120.1"/>
</dbReference>
<keyword evidence="5" id="KW-0808">Transferase</keyword>
<dbReference type="Gene3D" id="3.40.47.10">
    <property type="match status" value="1"/>
</dbReference>
<evidence type="ECO:0000313" key="3">
    <source>
        <dbReference type="EMBL" id="KWX01043.1"/>
    </source>
</evidence>
<comment type="caution">
    <text evidence="5">The sequence shown here is derived from an EMBL/GenBank/DDBJ whole genome shotgun (WGS) entry which is preliminary data.</text>
</comment>
<dbReference type="GO" id="GO:0003985">
    <property type="term" value="F:acetyl-CoA C-acetyltransferase activity"/>
    <property type="evidence" value="ECO:0007669"/>
    <property type="project" value="UniProtKB-EC"/>
</dbReference>
<dbReference type="Proteomes" id="UP000070598">
    <property type="component" value="Unassembled WGS sequence"/>
</dbReference>
<evidence type="ECO:0000259" key="1">
    <source>
        <dbReference type="Pfam" id="PF00108"/>
    </source>
</evidence>
<dbReference type="PANTHER" id="PTHR42870">
    <property type="entry name" value="ACETYL-COA C-ACETYLTRANSFERASE"/>
    <property type="match status" value="1"/>
</dbReference>
<protein>
    <submittedName>
        <fullName evidence="3">3-ketoacyl-CoA thiolase</fullName>
        <ecNumber evidence="3">2.3.1.16</ecNumber>
    </submittedName>
    <submittedName>
        <fullName evidence="5">Acetyl-CoA acetyltransferase</fullName>
        <ecNumber evidence="5">2.3.1.9</ecNumber>
    </submittedName>
</protein>
<reference evidence="3" key="3">
    <citation type="submission" date="2015-04" db="EMBL/GenBank/DDBJ databases">
        <title>Physiological reanalysis, assessment of diazotrophy, and genome sequences of multiple isolates of Streptomyces thermoautotrophicus.</title>
        <authorList>
            <person name="MacKellar D.C."/>
            <person name="Lieber L."/>
            <person name="Norman J."/>
            <person name="Bolger A."/>
            <person name="Tobin C."/>
            <person name="Murray J.W."/>
            <person name="Woodward J."/>
            <person name="Friesen M."/>
            <person name="Prell J."/>
        </authorList>
    </citation>
    <scope>NUCLEOTIDE SEQUENCE [LARGE SCALE GENOMIC DNA]</scope>
    <source>
        <strain evidence="3">H1</strain>
    </source>
</reference>
<dbReference type="EC" id="2.3.1.16" evidence="3"/>
<keyword evidence="5" id="KW-0012">Acyltransferase</keyword>
<evidence type="ECO:0000259" key="2">
    <source>
        <dbReference type="Pfam" id="PF22691"/>
    </source>
</evidence>
<dbReference type="PANTHER" id="PTHR42870:SF1">
    <property type="entry name" value="NON-SPECIFIC LIPID-TRANSFER PROTEIN-LIKE 2"/>
    <property type="match status" value="1"/>
</dbReference>
<organism evidence="5 7">
    <name type="scientific">Carbonactinospora thermoautotrophica</name>
    <dbReference type="NCBI Taxonomy" id="1469144"/>
    <lineage>
        <taxon>Bacteria</taxon>
        <taxon>Bacillati</taxon>
        <taxon>Actinomycetota</taxon>
        <taxon>Actinomycetes</taxon>
        <taxon>Kitasatosporales</taxon>
        <taxon>Carbonactinosporaceae</taxon>
        <taxon>Carbonactinospora</taxon>
    </lineage>
</organism>
<dbReference type="EC" id="2.3.1.9" evidence="5"/>
<dbReference type="PATRIC" id="fig|1469144.10.peg.2246"/>
<dbReference type="NCBIfam" id="NF005704">
    <property type="entry name" value="PRK07516.1"/>
    <property type="match status" value="1"/>
</dbReference>
<dbReference type="InterPro" id="IPR016039">
    <property type="entry name" value="Thiolase-like"/>
</dbReference>
<accession>A0A132N4Z3</accession>